<dbReference type="GO" id="GO:0019441">
    <property type="term" value="P:L-tryptophan catabolic process to kynurenine"/>
    <property type="evidence" value="ECO:0007669"/>
    <property type="project" value="InterPro"/>
</dbReference>
<dbReference type="InterPro" id="IPR007325">
    <property type="entry name" value="KFase/CYL"/>
</dbReference>
<dbReference type="PANTHER" id="PTHR34861:SF11">
    <property type="entry name" value="CYCLASE"/>
    <property type="match status" value="1"/>
</dbReference>
<dbReference type="Proteomes" id="UP000517712">
    <property type="component" value="Unassembled WGS sequence"/>
</dbReference>
<proteinExistence type="predicted"/>
<keyword evidence="2" id="KW-1185">Reference proteome</keyword>
<accession>A0A7W9CB47</accession>
<comment type="caution">
    <text evidence="1">The sequence shown here is derived from an EMBL/GenBank/DDBJ whole genome shotgun (WGS) entry which is preliminary data.</text>
</comment>
<dbReference type="EMBL" id="JACHMU010000001">
    <property type="protein sequence ID" value="MBB5742365.1"/>
    <property type="molecule type" value="Genomic_DNA"/>
</dbReference>
<evidence type="ECO:0000313" key="1">
    <source>
        <dbReference type="EMBL" id="MBB5742365.1"/>
    </source>
</evidence>
<dbReference type="Gene3D" id="3.50.30.50">
    <property type="entry name" value="Putative cyclase"/>
    <property type="match status" value="1"/>
</dbReference>
<gene>
    <name evidence="1" type="ORF">HD600_000862</name>
</gene>
<name>A0A7W9CB47_9MICO</name>
<dbReference type="PANTHER" id="PTHR34861">
    <property type="match status" value="1"/>
</dbReference>
<dbReference type="InterPro" id="IPR037175">
    <property type="entry name" value="KFase_sf"/>
</dbReference>
<dbReference type="SUPFAM" id="SSF102198">
    <property type="entry name" value="Putative cyclase"/>
    <property type="match status" value="1"/>
</dbReference>
<evidence type="ECO:0000313" key="2">
    <source>
        <dbReference type="Proteomes" id="UP000517712"/>
    </source>
</evidence>
<reference evidence="1 2" key="1">
    <citation type="submission" date="2020-08" db="EMBL/GenBank/DDBJ databases">
        <title>Sequencing the genomes of 1000 actinobacteria strains.</title>
        <authorList>
            <person name="Klenk H.-P."/>
        </authorList>
    </citation>
    <scope>NUCLEOTIDE SEQUENCE [LARGE SCALE GENOMIC DNA]</scope>
    <source>
        <strain evidence="1 2">DSM 24823</strain>
    </source>
</reference>
<dbReference type="GO" id="GO:0004061">
    <property type="term" value="F:arylformamidase activity"/>
    <property type="evidence" value="ECO:0007669"/>
    <property type="project" value="InterPro"/>
</dbReference>
<dbReference type="AlphaFoldDB" id="A0A7W9CB47"/>
<dbReference type="Pfam" id="PF04199">
    <property type="entry name" value="Cyclase"/>
    <property type="match status" value="1"/>
</dbReference>
<organism evidence="1 2">
    <name type="scientific">Microbacterium ginsengiterrae</name>
    <dbReference type="NCBI Taxonomy" id="546115"/>
    <lineage>
        <taxon>Bacteria</taxon>
        <taxon>Bacillati</taxon>
        <taxon>Actinomycetota</taxon>
        <taxon>Actinomycetes</taxon>
        <taxon>Micrococcales</taxon>
        <taxon>Microbacteriaceae</taxon>
        <taxon>Microbacterium</taxon>
    </lineage>
</organism>
<sequence>MADGTDMRHAWDVFGRADQLGTLNLLTPERRQAATRSVRTGVTFGLTLPLDALTTPPFGRVALQHETYAANDFSWGDSVTALDTQSSSQWDGLLHVSHKSLGFYGGRNEGTLATTPLGIDAWARTGIIGRGILVDVAHHWGTTDALVGRALTAEQLHEMLHAQGTEVHPGDILCLRFGWMDAYRALADSRHEQYMARPSCDGVSAVEGTAEALWNMQVAALVADNPTVESQPGSRSAGFLHHRLLTMLGMPLGELFDLDALAEHCRAHGTWDFLFTSVPWNLTGGVASPANAVAVV</sequence>
<protein>
    <submittedName>
        <fullName evidence="1">Kynurenine formamidase</fullName>
    </submittedName>
</protein>
<dbReference type="RefSeq" id="WP_184281765.1">
    <property type="nucleotide sequence ID" value="NZ_BAAAPG010000001.1"/>
</dbReference>